<name>A0A1H1GV31_9ACTN</name>
<organism evidence="6 7">
    <name type="scientific">Thermostaphylospora chromogena</name>
    <dbReference type="NCBI Taxonomy" id="35622"/>
    <lineage>
        <taxon>Bacteria</taxon>
        <taxon>Bacillati</taxon>
        <taxon>Actinomycetota</taxon>
        <taxon>Actinomycetes</taxon>
        <taxon>Streptosporangiales</taxon>
        <taxon>Thermomonosporaceae</taxon>
        <taxon>Thermostaphylospora</taxon>
    </lineage>
</organism>
<evidence type="ECO:0000259" key="5">
    <source>
        <dbReference type="PROSITE" id="PS50977"/>
    </source>
</evidence>
<dbReference type="OrthoDB" id="3193022at2"/>
<evidence type="ECO:0000313" key="7">
    <source>
        <dbReference type="Proteomes" id="UP000217103"/>
    </source>
</evidence>
<dbReference type="PROSITE" id="PS50977">
    <property type="entry name" value="HTH_TETR_2"/>
    <property type="match status" value="1"/>
</dbReference>
<protein>
    <submittedName>
        <fullName evidence="6">DNA-binding transcriptional regulator, AcrR family</fullName>
    </submittedName>
</protein>
<keyword evidence="7" id="KW-1185">Reference proteome</keyword>
<keyword evidence="2 4" id="KW-0238">DNA-binding</keyword>
<feature type="domain" description="HTH tetR-type" evidence="5">
    <location>
        <begin position="9"/>
        <end position="69"/>
    </location>
</feature>
<dbReference type="Pfam" id="PF00440">
    <property type="entry name" value="TetR_N"/>
    <property type="match status" value="1"/>
</dbReference>
<dbReference type="AlphaFoldDB" id="A0A1H1GV31"/>
<evidence type="ECO:0000256" key="4">
    <source>
        <dbReference type="PROSITE-ProRule" id="PRU00335"/>
    </source>
</evidence>
<dbReference type="GO" id="GO:0003700">
    <property type="term" value="F:DNA-binding transcription factor activity"/>
    <property type="evidence" value="ECO:0007669"/>
    <property type="project" value="TreeGrafter"/>
</dbReference>
<dbReference type="RefSeq" id="WP_093264265.1">
    <property type="nucleotide sequence ID" value="NZ_FNKK01000002.1"/>
</dbReference>
<dbReference type="Pfam" id="PF14278">
    <property type="entry name" value="TetR_C_8"/>
    <property type="match status" value="1"/>
</dbReference>
<evidence type="ECO:0000313" key="6">
    <source>
        <dbReference type="EMBL" id="SDR17054.1"/>
    </source>
</evidence>
<dbReference type="InterPro" id="IPR036271">
    <property type="entry name" value="Tet_transcr_reg_TetR-rel_C_sf"/>
</dbReference>
<gene>
    <name evidence="6" type="ORF">SAMN04489764_3845</name>
</gene>
<reference evidence="6 7" key="1">
    <citation type="submission" date="2016-10" db="EMBL/GenBank/DDBJ databases">
        <authorList>
            <person name="de Groot N.N."/>
        </authorList>
    </citation>
    <scope>NUCLEOTIDE SEQUENCE [LARGE SCALE GENOMIC DNA]</scope>
    <source>
        <strain evidence="6 7">DSM 43794</strain>
    </source>
</reference>
<dbReference type="InterPro" id="IPR039532">
    <property type="entry name" value="TetR_C_Firmicutes"/>
</dbReference>
<dbReference type="PANTHER" id="PTHR30055">
    <property type="entry name" value="HTH-TYPE TRANSCRIPTIONAL REGULATOR RUTR"/>
    <property type="match status" value="1"/>
</dbReference>
<dbReference type="PANTHER" id="PTHR30055:SF234">
    <property type="entry name" value="HTH-TYPE TRANSCRIPTIONAL REGULATOR BETI"/>
    <property type="match status" value="1"/>
</dbReference>
<sequence>MNPDDPRARRTRARLKAAVLELVAVKEPGAITMAEVAQRAGVNRATVYQHFPDVDAVIADAMQDAVALVARAAALCPLDAPGEQTPEPLSDLFEHLAANAALYRRMLSGGGSALFAARMRERLTSELAESFRAGRRPPGSADVPVEVHAAYLAGALMGVICHWLAADPPSAPGEIAAAFWHLFRADPDRVTAR</sequence>
<dbReference type="GO" id="GO:0000976">
    <property type="term" value="F:transcription cis-regulatory region binding"/>
    <property type="evidence" value="ECO:0007669"/>
    <property type="project" value="TreeGrafter"/>
</dbReference>
<dbReference type="InterPro" id="IPR001647">
    <property type="entry name" value="HTH_TetR"/>
</dbReference>
<proteinExistence type="predicted"/>
<dbReference type="InterPro" id="IPR050109">
    <property type="entry name" value="HTH-type_TetR-like_transc_reg"/>
</dbReference>
<evidence type="ECO:0000256" key="1">
    <source>
        <dbReference type="ARBA" id="ARBA00023015"/>
    </source>
</evidence>
<evidence type="ECO:0000256" key="2">
    <source>
        <dbReference type="ARBA" id="ARBA00023125"/>
    </source>
</evidence>
<keyword evidence="1" id="KW-0805">Transcription regulation</keyword>
<accession>A0A1H1GV31</accession>
<evidence type="ECO:0000256" key="3">
    <source>
        <dbReference type="ARBA" id="ARBA00023163"/>
    </source>
</evidence>
<feature type="DNA-binding region" description="H-T-H motif" evidence="4">
    <location>
        <begin position="32"/>
        <end position="51"/>
    </location>
</feature>
<dbReference type="Gene3D" id="1.10.357.10">
    <property type="entry name" value="Tetracycline Repressor, domain 2"/>
    <property type="match status" value="1"/>
</dbReference>
<dbReference type="Proteomes" id="UP000217103">
    <property type="component" value="Unassembled WGS sequence"/>
</dbReference>
<keyword evidence="3" id="KW-0804">Transcription</keyword>
<dbReference type="SUPFAM" id="SSF48498">
    <property type="entry name" value="Tetracyclin repressor-like, C-terminal domain"/>
    <property type="match status" value="1"/>
</dbReference>
<dbReference type="SUPFAM" id="SSF46689">
    <property type="entry name" value="Homeodomain-like"/>
    <property type="match status" value="1"/>
</dbReference>
<dbReference type="STRING" id="35622.SAMN04489764_3845"/>
<dbReference type="EMBL" id="FNKK01000002">
    <property type="protein sequence ID" value="SDR17054.1"/>
    <property type="molecule type" value="Genomic_DNA"/>
</dbReference>
<dbReference type="InterPro" id="IPR009057">
    <property type="entry name" value="Homeodomain-like_sf"/>
</dbReference>